<proteinExistence type="predicted"/>
<dbReference type="AlphaFoldDB" id="A0A0P7B6T9"/>
<dbReference type="InterPro" id="IPR051678">
    <property type="entry name" value="AGP_Transferase"/>
</dbReference>
<gene>
    <name evidence="2" type="ORF">AK830_g4260</name>
</gene>
<accession>A0A0P7B6T9</accession>
<dbReference type="SUPFAM" id="SSF56112">
    <property type="entry name" value="Protein kinase-like (PK-like)"/>
    <property type="match status" value="1"/>
</dbReference>
<dbReference type="STRING" id="78410.A0A0P7B6T9"/>
<protein>
    <recommendedName>
        <fullName evidence="1">Aminoglycoside phosphotransferase domain-containing protein</fullName>
    </recommendedName>
</protein>
<sequence>MVRSGEHPVVLTHSNLNEMNILVDPPFGFALYALDNALGSRFALAQWVSRTLCWSTPHGLLATDQDQYNAAEKFDWPFTSIDEDGHRGQDDGDYPPFPLATEEVDERVQEFLASIDKGAVCRLASQHSNHKPYSITSQAYGSFNIGFFTYFFDSTPWVIRIPLESVIEDYWTKVQGEVATLRYVKLKKTIPVPRVHAYGQSTQLTRAGSATTAFTVSDFIPGQKLHLDDIKNATDERRTRFFDQLIEFLVELRQLEFPAASSSVPNPDGDESNPIADGFLSMASNELQSKSCHTLFRVYRTFLGQSDREDVVDLFLNHHVRAKELASVVEHRAEASKRHTTYLEGRGLLTIDEVAEQKEAEFVAILKEGIEKTEAIRRSLESCL</sequence>
<dbReference type="Pfam" id="PF01636">
    <property type="entry name" value="APH"/>
    <property type="match status" value="1"/>
</dbReference>
<dbReference type="EMBL" id="LKCW01000051">
    <property type="protein sequence ID" value="KPM42272.1"/>
    <property type="molecule type" value="Genomic_DNA"/>
</dbReference>
<reference evidence="2 3" key="1">
    <citation type="submission" date="2015-09" db="EMBL/GenBank/DDBJ databases">
        <title>Draft genome of a European isolate of the apple canker pathogen Neonectria ditissima.</title>
        <authorList>
            <person name="Gomez-Cortecero A."/>
            <person name="Harrison R.J."/>
            <person name="Armitage A.D."/>
        </authorList>
    </citation>
    <scope>NUCLEOTIDE SEQUENCE [LARGE SCALE GENOMIC DNA]</scope>
    <source>
        <strain evidence="2 3">R09/05</strain>
    </source>
</reference>
<dbReference type="Proteomes" id="UP000050424">
    <property type="component" value="Unassembled WGS sequence"/>
</dbReference>
<organism evidence="2 3">
    <name type="scientific">Neonectria ditissima</name>
    <dbReference type="NCBI Taxonomy" id="78410"/>
    <lineage>
        <taxon>Eukaryota</taxon>
        <taxon>Fungi</taxon>
        <taxon>Dikarya</taxon>
        <taxon>Ascomycota</taxon>
        <taxon>Pezizomycotina</taxon>
        <taxon>Sordariomycetes</taxon>
        <taxon>Hypocreomycetidae</taxon>
        <taxon>Hypocreales</taxon>
        <taxon>Nectriaceae</taxon>
        <taxon>Neonectria</taxon>
    </lineage>
</organism>
<dbReference type="OrthoDB" id="10003767at2759"/>
<dbReference type="PANTHER" id="PTHR21310:SF15">
    <property type="entry name" value="AMINOGLYCOSIDE PHOSPHOTRANSFERASE DOMAIN-CONTAINING PROTEIN"/>
    <property type="match status" value="1"/>
</dbReference>
<feature type="domain" description="Aminoglycoside phosphotransferase" evidence="1">
    <location>
        <begin position="149"/>
        <end position="259"/>
    </location>
</feature>
<dbReference type="InterPro" id="IPR002575">
    <property type="entry name" value="Aminoglycoside_PTrfase"/>
</dbReference>
<keyword evidence="3" id="KW-1185">Reference proteome</keyword>
<evidence type="ECO:0000313" key="2">
    <source>
        <dbReference type="EMBL" id="KPM42272.1"/>
    </source>
</evidence>
<dbReference type="PANTHER" id="PTHR21310">
    <property type="entry name" value="AMINOGLYCOSIDE PHOSPHOTRANSFERASE-RELATED-RELATED"/>
    <property type="match status" value="1"/>
</dbReference>
<dbReference type="InterPro" id="IPR011009">
    <property type="entry name" value="Kinase-like_dom_sf"/>
</dbReference>
<name>A0A0P7B6T9_9HYPO</name>
<evidence type="ECO:0000259" key="1">
    <source>
        <dbReference type="Pfam" id="PF01636"/>
    </source>
</evidence>
<evidence type="ECO:0000313" key="3">
    <source>
        <dbReference type="Proteomes" id="UP000050424"/>
    </source>
</evidence>
<comment type="caution">
    <text evidence="2">The sequence shown here is derived from an EMBL/GenBank/DDBJ whole genome shotgun (WGS) entry which is preliminary data.</text>
</comment>